<evidence type="ECO:0000256" key="7">
    <source>
        <dbReference type="PIRSR" id="PIRSR625650-4"/>
    </source>
</evidence>
<name>A0AAW4X1D9_9FIRM</name>
<dbReference type="Gene3D" id="3.40.462.40">
    <property type="entry name" value="FAD-linked oxidase, cap domain/gating helix"/>
    <property type="match status" value="1"/>
</dbReference>
<reference evidence="9 10" key="1">
    <citation type="submission" date="2021-10" db="EMBL/GenBank/DDBJ databases">
        <authorList>
            <person name="Grouzdev D.S."/>
            <person name="Pantiukh K.S."/>
            <person name="Krutkina M.S."/>
        </authorList>
    </citation>
    <scope>NUCLEOTIDE SEQUENCE [LARGE SCALE GENOMIC DNA]</scope>
    <source>
        <strain evidence="9 10">Z-7514</strain>
    </source>
</reference>
<dbReference type="AlphaFoldDB" id="A0AAW4X1D9"/>
<dbReference type="InterPro" id="IPR036318">
    <property type="entry name" value="FAD-bd_PCMH-like_sf"/>
</dbReference>
<evidence type="ECO:0000313" key="10">
    <source>
        <dbReference type="Proteomes" id="UP001199296"/>
    </source>
</evidence>
<feature type="site" description="Important for enzyme activity" evidence="7">
    <location>
        <position position="260"/>
    </location>
</feature>
<dbReference type="EMBL" id="JAJFAT010000014">
    <property type="protein sequence ID" value="MCC3145615.1"/>
    <property type="molecule type" value="Genomic_DNA"/>
</dbReference>
<dbReference type="SUPFAM" id="SSF55103">
    <property type="entry name" value="FAD-linked oxidases, C-terminal domain"/>
    <property type="match status" value="1"/>
</dbReference>
<dbReference type="SUPFAM" id="SSF56176">
    <property type="entry name" value="FAD-binding/transporter-associated domain-like"/>
    <property type="match status" value="1"/>
</dbReference>
<dbReference type="InterPro" id="IPR016166">
    <property type="entry name" value="FAD-bd_PCMH"/>
</dbReference>
<evidence type="ECO:0000256" key="3">
    <source>
        <dbReference type="ARBA" id="ARBA00022827"/>
    </source>
</evidence>
<keyword evidence="3 6" id="KW-0274">FAD</keyword>
<dbReference type="InterPro" id="IPR016167">
    <property type="entry name" value="FAD-bd_PCMH_sub1"/>
</dbReference>
<dbReference type="Gene3D" id="1.10.45.10">
    <property type="entry name" value="Vanillyl-alcohol Oxidase, Chain A, domain 4"/>
    <property type="match status" value="1"/>
</dbReference>
<evidence type="ECO:0000256" key="1">
    <source>
        <dbReference type="ARBA" id="ARBA00008000"/>
    </source>
</evidence>
<dbReference type="InterPro" id="IPR025650">
    <property type="entry name" value="Alkyl-DHAP_Synthase"/>
</dbReference>
<dbReference type="PANTHER" id="PTHR46568:SF1">
    <property type="entry name" value="ALKYLDIHYDROXYACETONEPHOSPHATE SYNTHASE, PEROXISOMAL"/>
    <property type="match status" value="1"/>
</dbReference>
<evidence type="ECO:0000259" key="8">
    <source>
        <dbReference type="PROSITE" id="PS51387"/>
    </source>
</evidence>
<dbReference type="PANTHER" id="PTHR46568">
    <property type="entry name" value="ALKYLDIHYDROXYACETONEPHOSPHATE SYNTHASE, PEROXISOMAL"/>
    <property type="match status" value="1"/>
</dbReference>
<dbReference type="Pfam" id="PF01565">
    <property type="entry name" value="FAD_binding_4"/>
    <property type="match status" value="1"/>
</dbReference>
<keyword evidence="10" id="KW-1185">Reference proteome</keyword>
<dbReference type="Proteomes" id="UP001199296">
    <property type="component" value="Unassembled WGS sequence"/>
</dbReference>
<feature type="active site" description="Proton donor/acceptor" evidence="5">
    <location>
        <position position="387"/>
    </location>
</feature>
<dbReference type="InterPro" id="IPR016169">
    <property type="entry name" value="FAD-bd_PCMH_sub2"/>
</dbReference>
<evidence type="ECO:0000256" key="4">
    <source>
        <dbReference type="ARBA" id="ARBA00023002"/>
    </source>
</evidence>
<accession>A0AAW4X1D9</accession>
<protein>
    <submittedName>
        <fullName evidence="9">FAD-binding oxidoreductase</fullName>
    </submittedName>
</protein>
<dbReference type="GO" id="GO:0008610">
    <property type="term" value="P:lipid biosynthetic process"/>
    <property type="evidence" value="ECO:0007669"/>
    <property type="project" value="InterPro"/>
</dbReference>
<dbReference type="GO" id="GO:0016491">
    <property type="term" value="F:oxidoreductase activity"/>
    <property type="evidence" value="ECO:0007669"/>
    <property type="project" value="UniProtKB-KW"/>
</dbReference>
<dbReference type="GO" id="GO:0071949">
    <property type="term" value="F:FAD binding"/>
    <property type="evidence" value="ECO:0007669"/>
    <property type="project" value="InterPro"/>
</dbReference>
<dbReference type="RefSeq" id="WP_229346316.1">
    <property type="nucleotide sequence ID" value="NZ_JAJFAT010000014.1"/>
</dbReference>
<organism evidence="9 10">
    <name type="scientific">Halanaerobium polyolivorans</name>
    <dbReference type="NCBI Taxonomy" id="2886943"/>
    <lineage>
        <taxon>Bacteria</taxon>
        <taxon>Bacillati</taxon>
        <taxon>Bacillota</taxon>
        <taxon>Clostridia</taxon>
        <taxon>Halanaerobiales</taxon>
        <taxon>Halanaerobiaceae</taxon>
        <taxon>Halanaerobium</taxon>
    </lineage>
</organism>
<dbReference type="Gene3D" id="3.30.43.10">
    <property type="entry name" value="Uridine Diphospho-n-acetylenolpyruvylglucosamine Reductase, domain 2"/>
    <property type="match status" value="1"/>
</dbReference>
<evidence type="ECO:0000256" key="5">
    <source>
        <dbReference type="PIRSR" id="PIRSR625650-1"/>
    </source>
</evidence>
<dbReference type="InterPro" id="IPR006094">
    <property type="entry name" value="Oxid_FAD_bind_N"/>
</dbReference>
<proteinExistence type="inferred from homology"/>
<feature type="binding site" evidence="6">
    <location>
        <begin position="209"/>
        <end position="215"/>
    </location>
    <ligand>
        <name>FAD</name>
        <dbReference type="ChEBI" id="CHEBI:57692"/>
    </ligand>
</feature>
<dbReference type="InterPro" id="IPR004113">
    <property type="entry name" value="FAD-bd_oxidored_4_C"/>
</dbReference>
<dbReference type="GO" id="GO:0008609">
    <property type="term" value="F:alkylglycerone-phosphate synthase activity"/>
    <property type="evidence" value="ECO:0007669"/>
    <property type="project" value="InterPro"/>
</dbReference>
<comment type="cofactor">
    <cofactor evidence="6">
        <name>FAD</name>
        <dbReference type="ChEBI" id="CHEBI:57692"/>
    </cofactor>
</comment>
<keyword evidence="4" id="KW-0560">Oxidoreductase</keyword>
<dbReference type="InterPro" id="IPR016164">
    <property type="entry name" value="FAD-linked_Oxase-like_C"/>
</dbReference>
<dbReference type="Gene3D" id="3.30.70.3450">
    <property type="match status" value="1"/>
</dbReference>
<dbReference type="Gene3D" id="3.30.465.10">
    <property type="match status" value="1"/>
</dbReference>
<evidence type="ECO:0000256" key="6">
    <source>
        <dbReference type="PIRSR" id="PIRSR625650-3"/>
    </source>
</evidence>
<gene>
    <name evidence="9" type="ORF">LJ207_09795</name>
</gene>
<dbReference type="InterPro" id="IPR016171">
    <property type="entry name" value="Vanillyl_alc_oxidase_C-sub2"/>
</dbReference>
<dbReference type="Pfam" id="PF02913">
    <property type="entry name" value="FAD-oxidase_C"/>
    <property type="match status" value="1"/>
</dbReference>
<evidence type="ECO:0000256" key="2">
    <source>
        <dbReference type="ARBA" id="ARBA00022630"/>
    </source>
</evidence>
<sequence>MKELNKKYITEIKKELPQLEIYTQKEERLIYAHATFPVEYKWILQAEYKYLPDAVLAPESEAELIKIMKIAHKNKVQLIPYGGGSGIVGGSIAEDNEIMVDTKKMRKFEINPTNLTAVAGAGLTGAEFENRLNEKGYTCGHYPQSFQSAVFGGMAATDAIGTFSTKYGKMCDMVNSLRVVLPDGQLFKSHKAPRKSSGPDLKYLFIGSEGVYGIITEVEMKIYPLAEKRAFEAYTFPDTHSGLEAVRNFMRLGINPPVVRLYDEVESEPKIKKLAYEKGMCVLFLVYEGLEEIVEIERKKVREVCISHGGKYKGEEGGENWFNTRFSTKGMLDYDRKKGGTADAIEVAAPWNKIENVWREMRKALEPLCDYVDCHFSHFYHSGASVYVIFHAKTDDDYQGEELYNLCLKKAIEASLANGGNVSHHHGIGKAKAPWLVEEHGDAGIYLLEAIKEKIDPNRLLNRGVLGL</sequence>
<keyword evidence="2" id="KW-0285">Flavoprotein</keyword>
<dbReference type="PROSITE" id="PS51387">
    <property type="entry name" value="FAD_PCMH"/>
    <property type="match status" value="1"/>
</dbReference>
<feature type="domain" description="FAD-binding PCMH-type" evidence="8">
    <location>
        <begin position="48"/>
        <end position="225"/>
    </location>
</feature>
<evidence type="ECO:0000313" key="9">
    <source>
        <dbReference type="EMBL" id="MCC3145615.1"/>
    </source>
</evidence>
<comment type="similarity">
    <text evidence="1">Belongs to the FAD-binding oxidoreductase/transferase type 4 family.</text>
</comment>
<comment type="caution">
    <text evidence="9">The sequence shown here is derived from an EMBL/GenBank/DDBJ whole genome shotgun (WGS) entry which is preliminary data.</text>
</comment>